<evidence type="ECO:0000256" key="4">
    <source>
        <dbReference type="ARBA" id="ARBA00022989"/>
    </source>
</evidence>
<evidence type="ECO:0000313" key="7">
    <source>
        <dbReference type="EMBL" id="CAA9430797.1"/>
    </source>
</evidence>
<dbReference type="PANTHER" id="PTHR42893:SF46">
    <property type="entry name" value="PROTEIN DETOXIFICATION 44, CHLOROPLASTIC"/>
    <property type="match status" value="1"/>
</dbReference>
<dbReference type="InterPro" id="IPR002528">
    <property type="entry name" value="MATE_fam"/>
</dbReference>
<sequence length="129" mass="13671">MILWSVVVDWVFCLALLAVTGAIPRLFTGDPDLVERAGDLWPLLALMQPMGAAVFALDGTLIGVSDTRFLKWSMVAAFLAFAPLALAALALDLGVVGVWAALNALMLVRLATCGARFLGRRWAVVGAST</sequence>
<feature type="transmembrane region" description="Helical" evidence="6">
    <location>
        <begin position="7"/>
        <end position="28"/>
    </location>
</feature>
<evidence type="ECO:0000256" key="3">
    <source>
        <dbReference type="ARBA" id="ARBA00022692"/>
    </source>
</evidence>
<evidence type="ECO:0000256" key="2">
    <source>
        <dbReference type="ARBA" id="ARBA00010199"/>
    </source>
</evidence>
<reference evidence="7" key="1">
    <citation type="submission" date="2020-02" db="EMBL/GenBank/DDBJ databases">
        <authorList>
            <person name="Meier V. D."/>
        </authorList>
    </citation>
    <scope>NUCLEOTIDE SEQUENCE</scope>
    <source>
        <strain evidence="7">AVDCRST_MAG55</strain>
    </source>
</reference>
<evidence type="ECO:0000256" key="1">
    <source>
        <dbReference type="ARBA" id="ARBA00004141"/>
    </source>
</evidence>
<dbReference type="InterPro" id="IPR044644">
    <property type="entry name" value="DinF-like"/>
</dbReference>
<protein>
    <recommendedName>
        <fullName evidence="8">DNA-damage-inducible protein F</fullName>
    </recommendedName>
</protein>
<dbReference type="GO" id="GO:0042910">
    <property type="term" value="F:xenobiotic transmembrane transporter activity"/>
    <property type="evidence" value="ECO:0007669"/>
    <property type="project" value="InterPro"/>
</dbReference>
<feature type="transmembrane region" description="Helical" evidence="6">
    <location>
        <begin position="97"/>
        <end position="118"/>
    </location>
</feature>
<dbReference type="PANTHER" id="PTHR42893">
    <property type="entry name" value="PROTEIN DETOXIFICATION 44, CHLOROPLASTIC-RELATED"/>
    <property type="match status" value="1"/>
</dbReference>
<accession>A0A6J4Q036</accession>
<dbReference type="GO" id="GO:0016020">
    <property type="term" value="C:membrane"/>
    <property type="evidence" value="ECO:0007669"/>
    <property type="project" value="UniProtKB-SubCell"/>
</dbReference>
<keyword evidence="5 6" id="KW-0472">Membrane</keyword>
<dbReference type="AlphaFoldDB" id="A0A6J4Q036"/>
<organism evidence="7">
    <name type="scientific">uncultured Rubrobacteraceae bacterium</name>
    <dbReference type="NCBI Taxonomy" id="349277"/>
    <lineage>
        <taxon>Bacteria</taxon>
        <taxon>Bacillati</taxon>
        <taxon>Actinomycetota</taxon>
        <taxon>Rubrobacteria</taxon>
        <taxon>Rubrobacterales</taxon>
        <taxon>Rubrobacteraceae</taxon>
        <taxon>environmental samples</taxon>
    </lineage>
</organism>
<proteinExistence type="inferred from homology"/>
<gene>
    <name evidence="7" type="ORF">AVDCRST_MAG55-2644</name>
</gene>
<dbReference type="Pfam" id="PF01554">
    <property type="entry name" value="MatE"/>
    <property type="match status" value="1"/>
</dbReference>
<keyword evidence="3 6" id="KW-0812">Transmembrane</keyword>
<evidence type="ECO:0000256" key="5">
    <source>
        <dbReference type="ARBA" id="ARBA00023136"/>
    </source>
</evidence>
<name>A0A6J4Q036_9ACTN</name>
<comment type="subcellular location">
    <subcellularLocation>
        <location evidence="1">Membrane</location>
        <topology evidence="1">Multi-pass membrane protein</topology>
    </subcellularLocation>
</comment>
<feature type="transmembrane region" description="Helical" evidence="6">
    <location>
        <begin position="40"/>
        <end position="57"/>
    </location>
</feature>
<comment type="similarity">
    <text evidence="2">Belongs to the multi antimicrobial extrusion (MATE) (TC 2.A.66.1) family.</text>
</comment>
<evidence type="ECO:0008006" key="8">
    <source>
        <dbReference type="Google" id="ProtNLM"/>
    </source>
</evidence>
<feature type="transmembrane region" description="Helical" evidence="6">
    <location>
        <begin position="69"/>
        <end position="91"/>
    </location>
</feature>
<dbReference type="EMBL" id="CADCUZ010000129">
    <property type="protein sequence ID" value="CAA9430797.1"/>
    <property type="molecule type" value="Genomic_DNA"/>
</dbReference>
<dbReference type="GO" id="GO:0015297">
    <property type="term" value="F:antiporter activity"/>
    <property type="evidence" value="ECO:0007669"/>
    <property type="project" value="InterPro"/>
</dbReference>
<evidence type="ECO:0000256" key="6">
    <source>
        <dbReference type="SAM" id="Phobius"/>
    </source>
</evidence>
<keyword evidence="4 6" id="KW-1133">Transmembrane helix</keyword>